<dbReference type="GO" id="GO:0004842">
    <property type="term" value="F:ubiquitin-protein transferase activity"/>
    <property type="evidence" value="ECO:0000318"/>
    <property type="project" value="GO_Central"/>
</dbReference>
<feature type="compositionally biased region" description="Basic and acidic residues" evidence="7">
    <location>
        <begin position="264"/>
        <end position="284"/>
    </location>
</feature>
<feature type="domain" description="RZ-type" evidence="8">
    <location>
        <begin position="4523"/>
        <end position="4593"/>
    </location>
</feature>
<keyword evidence="6" id="KW-0391">Immunity</keyword>
<keyword evidence="4" id="KW-0863">Zinc-finger</keyword>
<dbReference type="FunFam" id="3.40.50.300:FF:002689">
    <property type="entry name" value="Predicted protein"/>
    <property type="match status" value="1"/>
</dbReference>
<feature type="compositionally biased region" description="Polar residues" evidence="7">
    <location>
        <begin position="355"/>
        <end position="366"/>
    </location>
</feature>
<dbReference type="GO" id="GO:0016887">
    <property type="term" value="F:ATP hydrolysis activity"/>
    <property type="evidence" value="ECO:0007669"/>
    <property type="project" value="InterPro"/>
</dbReference>
<keyword evidence="3" id="KW-0479">Metal-binding</keyword>
<evidence type="ECO:0000256" key="2">
    <source>
        <dbReference type="ARBA" id="ARBA00022490"/>
    </source>
</evidence>
<dbReference type="InterPro" id="IPR003593">
    <property type="entry name" value="AAA+_ATPase"/>
</dbReference>
<proteinExistence type="predicted"/>
<feature type="compositionally biased region" description="Polar residues" evidence="7">
    <location>
        <begin position="506"/>
        <end position="522"/>
    </location>
</feature>
<dbReference type="SMART" id="SM00382">
    <property type="entry name" value="AAA"/>
    <property type="match status" value="2"/>
</dbReference>
<feature type="compositionally biased region" description="Acidic residues" evidence="7">
    <location>
        <begin position="233"/>
        <end position="244"/>
    </location>
</feature>
<protein>
    <submittedName>
        <fullName evidence="10">E3 ubiquitin-protein ligase RNF213 isoform X1</fullName>
    </submittedName>
    <submittedName>
        <fullName evidence="11">E3 ubiquitin-protein ligase RNF213 isoform X2</fullName>
    </submittedName>
</protein>
<dbReference type="GO" id="GO:2000051">
    <property type="term" value="P:negative regulation of non-canonical Wnt signaling pathway"/>
    <property type="evidence" value="ECO:0000318"/>
    <property type="project" value="GO_Central"/>
</dbReference>
<dbReference type="PANTHER" id="PTHR22605">
    <property type="entry name" value="RZ-TYPE DOMAIN-CONTAINING PROTEIN"/>
    <property type="match status" value="1"/>
</dbReference>
<feature type="compositionally biased region" description="Basic and acidic residues" evidence="7">
    <location>
        <begin position="394"/>
        <end position="415"/>
    </location>
</feature>
<dbReference type="GO" id="GO:0006511">
    <property type="term" value="P:ubiquitin-dependent protein catabolic process"/>
    <property type="evidence" value="ECO:0000318"/>
    <property type="project" value="GO_Central"/>
</dbReference>
<dbReference type="Pfam" id="PF20173">
    <property type="entry name" value="ZnF_RZ-type"/>
    <property type="match status" value="1"/>
</dbReference>
<keyword evidence="2" id="KW-0963">Cytoplasm</keyword>
<feature type="compositionally biased region" description="Basic and acidic residues" evidence="7">
    <location>
        <begin position="176"/>
        <end position="188"/>
    </location>
</feature>
<dbReference type="Proteomes" id="UP000186698">
    <property type="component" value="Chromosome 8L"/>
</dbReference>
<keyword evidence="9" id="KW-1185">Reference proteome</keyword>
<keyword evidence="5" id="KW-0862">Zinc</keyword>
<dbReference type="SUPFAM" id="SSF52540">
    <property type="entry name" value="P-loop containing nucleoside triphosphate hydrolases"/>
    <property type="match status" value="2"/>
</dbReference>
<evidence type="ECO:0000313" key="10">
    <source>
        <dbReference type="RefSeq" id="XP_041429617.1"/>
    </source>
</evidence>
<feature type="compositionally biased region" description="Polar residues" evidence="7">
    <location>
        <begin position="433"/>
        <end position="455"/>
    </location>
</feature>
<dbReference type="PROSITE" id="PS51981">
    <property type="entry name" value="ZF_RZ"/>
    <property type="match status" value="1"/>
</dbReference>
<feature type="compositionally biased region" description="Polar residues" evidence="7">
    <location>
        <begin position="472"/>
        <end position="498"/>
    </location>
</feature>
<dbReference type="CTD" id="108699444"/>
<dbReference type="InterPro" id="IPR027417">
    <property type="entry name" value="P-loop_NTPase"/>
</dbReference>
<comment type="subcellular location">
    <subcellularLocation>
        <location evidence="1">Cytoplasm</location>
    </subcellularLocation>
</comment>
<dbReference type="GO" id="GO:0005829">
    <property type="term" value="C:cytosol"/>
    <property type="evidence" value="ECO:0000318"/>
    <property type="project" value="GO_Central"/>
</dbReference>
<dbReference type="Gene3D" id="3.40.50.300">
    <property type="entry name" value="P-loop containing nucleotide triphosphate hydrolases"/>
    <property type="match status" value="2"/>
</dbReference>
<gene>
    <name evidence="10 11" type="primary">LOC108699444</name>
</gene>
<evidence type="ECO:0000256" key="6">
    <source>
        <dbReference type="ARBA" id="ARBA00022859"/>
    </source>
</evidence>
<organism evidence="9 10">
    <name type="scientific">Xenopus laevis</name>
    <name type="common">African clawed frog</name>
    <dbReference type="NCBI Taxonomy" id="8355"/>
    <lineage>
        <taxon>Eukaryota</taxon>
        <taxon>Metazoa</taxon>
        <taxon>Chordata</taxon>
        <taxon>Craniata</taxon>
        <taxon>Vertebrata</taxon>
        <taxon>Euteleostomi</taxon>
        <taxon>Amphibia</taxon>
        <taxon>Batrachia</taxon>
        <taxon>Anura</taxon>
        <taxon>Pipoidea</taxon>
        <taxon>Pipidae</taxon>
        <taxon>Xenopodinae</taxon>
        <taxon>Xenopus</taxon>
        <taxon>Xenopus</taxon>
    </lineage>
</organism>
<feature type="compositionally biased region" description="Acidic residues" evidence="7">
    <location>
        <begin position="101"/>
        <end position="110"/>
    </location>
</feature>
<evidence type="ECO:0000256" key="5">
    <source>
        <dbReference type="ARBA" id="ARBA00022833"/>
    </source>
</evidence>
<feature type="compositionally biased region" description="Basic and acidic residues" evidence="7">
    <location>
        <begin position="367"/>
        <end position="381"/>
    </location>
</feature>
<dbReference type="FunFam" id="3.40.50.300:FF:000491">
    <property type="entry name" value="E3 ubiquitin-protein ligase RNF213"/>
    <property type="match status" value="1"/>
</dbReference>
<feature type="compositionally biased region" description="Basic and acidic residues" evidence="7">
    <location>
        <begin position="547"/>
        <end position="558"/>
    </location>
</feature>
<evidence type="ECO:0000256" key="4">
    <source>
        <dbReference type="ARBA" id="ARBA00022771"/>
    </source>
</evidence>
<dbReference type="GO" id="GO:0002040">
    <property type="term" value="P:sprouting angiogenesis"/>
    <property type="evidence" value="ECO:0000318"/>
    <property type="project" value="GO_Central"/>
</dbReference>
<accession>A0A8J1LJB5</accession>
<dbReference type="InterPro" id="IPR031248">
    <property type="entry name" value="RNF213"/>
</dbReference>
<dbReference type="GO" id="GO:0005730">
    <property type="term" value="C:nucleolus"/>
    <property type="evidence" value="ECO:0000318"/>
    <property type="project" value="GO_Central"/>
</dbReference>
<dbReference type="RefSeq" id="XP_041429618.1">
    <property type="nucleotide sequence ID" value="XM_041573684.1"/>
</dbReference>
<feature type="region of interest" description="Disordered" evidence="7">
    <location>
        <begin position="30"/>
        <end position="74"/>
    </location>
</feature>
<feature type="compositionally biased region" description="Basic and acidic residues" evidence="7">
    <location>
        <begin position="323"/>
        <end position="337"/>
    </location>
</feature>
<dbReference type="PANTHER" id="PTHR22605:SF16">
    <property type="entry name" value="E3 UBIQUITIN-PROTEIN LIGASE RNF213"/>
    <property type="match status" value="1"/>
</dbReference>
<dbReference type="RefSeq" id="XP_041429617.1">
    <property type="nucleotide sequence ID" value="XM_041573683.1"/>
</dbReference>
<evidence type="ECO:0000313" key="11">
    <source>
        <dbReference type="RefSeq" id="XP_041429618.1"/>
    </source>
</evidence>
<dbReference type="GO" id="GO:0002376">
    <property type="term" value="P:immune system process"/>
    <property type="evidence" value="ECO:0007669"/>
    <property type="project" value="UniProtKB-KW"/>
</dbReference>
<feature type="compositionally biased region" description="Basic and acidic residues" evidence="7">
    <location>
        <begin position="149"/>
        <end position="169"/>
    </location>
</feature>
<dbReference type="CDD" id="cd00009">
    <property type="entry name" value="AAA"/>
    <property type="match status" value="1"/>
</dbReference>
<dbReference type="InterPro" id="IPR046439">
    <property type="entry name" value="ZF_RZ_dom"/>
</dbReference>
<reference evidence="10 11" key="1">
    <citation type="submission" date="2025-04" db="UniProtKB">
        <authorList>
            <consortium name="RefSeq"/>
        </authorList>
    </citation>
    <scope>IDENTIFICATION</scope>
    <source>
        <strain evidence="10 11">J_2021</strain>
        <tissue evidence="10 11">Erythrocytes</tissue>
    </source>
</reference>
<dbReference type="GO" id="GO:0016020">
    <property type="term" value="C:membrane"/>
    <property type="evidence" value="ECO:0007669"/>
    <property type="project" value="TreeGrafter"/>
</dbReference>
<dbReference type="KEGG" id="xla:108699444"/>
<evidence type="ECO:0000259" key="8">
    <source>
        <dbReference type="PROSITE" id="PS51981"/>
    </source>
</evidence>
<sequence length="5243" mass="601273">MRCENCGHESKDSSPKFCSECGHRMVPPVTILENQSRSGNDDTKPALTFENKSKHGETPSIEIASTTVSDEAEDKTTSCCTLLNSEAAGPCRSEDESTDAKEEEEWEVINEDTKQYESANEDHPFQEACDEDKTKKNEDSFYQPENNADTDKSPKSENVDVEQYGRVEEDYPYQETYEKDKTQKKEDLFYQPENNADKDNSPTSDNFDVEQYGSVEEDHPHQEAYEKDKAQENEDSFYEPENNADTDNSSKSENVDVEQYGSVEEDHPHQEACEKDKAQEKDDSFFQPENNSDTDNSPTSKNIDAGRTNNSAKSKVEQSTTRNKAETGKNKEKEKSTSMESSTTKQGPDSDRMKYSTTPGYFTNNSNKEEEINKQTEESPKDMACQPETSNNTDEGHNSQKYDKNSTKKTAESHPAHNPNTIRTEGKEAGNAKPTQSSKGMRGTPQSKGSGNPNPEETKNRNKPTGRAWSPGHSSENKGGTGNTSKTKQESTKPQSSDPTKDGRGSSRSPKQGPGTSDNSGEGTPELEHERYLTSGSQGQAKKGAQKWKEKKSQEQMREISGTSSNGGKPVKGGTTRLGDPADLISVFFHVLVSKDFKINPENVVVVKAAQVEGYRDWTDTVCHLYPQRDHKGYLLYEGRTEISKKNLDKYIPYKYVICHEKKEEEYELIYKNDCKAGIIVDRCLHIPSKLLSNQREWHQYDDVCMKRDDGYINKAYTFIGWNKSTIFEGKKLAGNIMLDGIFSLLTDCDSSNLSSFLNQLHQFYYVLFNSLVFEDEPTAWKSHGFGEKELINLIMGKLYQHLINKNLSAVDAIIKDRLMAGLLCAKLIETYSLPADKDSLVKVCRLLSLEQMLNKNLPIQLEELKRIFSVYEGIEYSLKLFCMRCIDGKIEDWVQILPVYHTFNTPAKPEDSTQLKPEENWAGLDGLPYQTIVIRSKFYNRDVQKYMRSKESLQQAGRTLHRSWLCLLPLENLFTFLDTIPTDFRDAFTAAWYKFHTQSSSSKDKHIEKILTKLLNMAKGPSQGSLQKDSIYLCNISLKLHHLICTQTGLNKNSQLPLLSFKIALKLFGAAQKQEPMKGRETSINEVQSNLNKAVEMLKTWLQDFFGHRFNFRRYGYPTFGDELEFWNNLLMNDDNMDLKWKELLLSDLARKIKEESPVEQIKIFCREHSLLQRLHISIEECFEECAINAVHNAYKSHNNILNQISINNLQHFRKLVSTIIRNSWPKDVQGNPTENNNEILKHMLHWKDFTHIFKLYDPNQPITSQFIEETQKLVTLSDSVLLDTVCRLMHGDILYEHLKLVLGNKNQFLDICRLRETIKVEDVKKVLEWRNEELKTVNCKKTWVENLLKTCQNISKSVRVNTEEIQQILSVNLGAQKLNDLLPVKTLGATEPPEDKVTLFNSFTNSIMSMAESLHTHRHSHVFRMLWNEAVSSLSKRDENLENEEDDELTLDEMQESLFTPCFDKYTKIYEDIRSEEVTFEVLDTYFKTFKNHYQALHKELQTIRQLDPEDNGSWVSGRIRKIEQYHQLREAFESAQIVDDIRDFCKLLGDFKTLNTLQQFGADFSDYKEKPLSFITEDIVKTKEALCEITQERAEALKEALMRKEFIKWVRNSLEDVNELKVFVDLASISAGENDMDVDRVAQFHDAVLGYAPILYELKEEFGFNELMLCLKKLWKALESDPNLQKKLRDSARHIEWLKTVKESHGSVELSSLSLASVINQRGIYIIQEPNENLKINPDSVLRLEIPDDDLEQNQVRTFNLEELKELLSKLMLMSGKGDQGNAEVEKFSEIFSNVQRLAKAYIDLCLSGDILFKTWEATIYCSDEIDIAIRMKFKVTVTAIGEIGATGNIFELLPKICQTMEDILEKRQTFMDEKRSQHYFLNYYTAEQLVFLSQQIQKPDVSEELLVMLSFIKPECTKSDTQQALLAARRKGTSKLLATTNNSALFNFKKSTNVQEKLQIAWKYSMDCMNNLFPGCLDINTLGRSLTELAKKENSPVTRSLHPSLKPGCPNLVLCASSEILSSALAVYMQNLNQPLPSYDEVLLCSPKTTYEEVALFLRRCFTPGYSGKKIYSLLYAEDLSYDTAYRAEQLFYQLQKTKGLDYHLVIICDRERHHLHIPSTFSQYKVQVVPQRLFVEVQKYLLQHFTIDPNVVSAASVFKGVSVGIVTSKRAGVGKSLYVKRLYERLKLEFPNEKPLQKIIRMFQPQVDENKVLQKLLPFLTKENKNVPIIFHIDITSSVNRGISEFLFKLLILQYLKDDEGRMWKRQSCQLYLIEILESSCIISEKQKKPAPQMAQNIFMDFFPKISCCSPNEVLTKVTENQTGQNEDPGMDRKEFESECFQRPFQYLIRFEGKQSLDKFTYKEGSVEGNEAKCLQLFLLHCGVMDPSWAELRNFAWFLNVQLKDSENSVFCKPEFVEDAMQGFKNFVVDFMILMAKDFATPSLQITDESPGRQTCEEVCTNDGDLAPFQIRKKWEAEPHPYIFFNDDRMTITFIGFHLCVNSAGNVDAINPRDKSIIKKNIMTRQLYRDLMLQKVQFDIDFDTLPREEKINMLSRVLGINKPQDPDETYELTMDNTLKILAITMRFRCGIPVVIMGETGCGKTRLIKFICKLWKGNLNAENTTSDAENMKLVKVHGGTSAESINKNVLETQAIALTNKQNKCDTVLFFDEANTTQAISSIKEVLCDHTVDGLPLIENSGLQVIAACNPYRRHTEEMIRRLESAGLGYRVKADETNERLGSIPLRQLVYRVHPLPPSIMPLVWDFGQLNNETEKKYIQQIVQHLANEIEMHQSDTQILTNVLSASQSYMRNRNDECSFVSLRDVERCVEVFRWFYRNSDLLQANIENKKAWSLVLAIGVCYHASLEKKDAYRKAICQYFPEPYRNQRIILEKITSIQDLFLDRIQIRDNIARNLALKENLFMMVICIELRIPLFLVGKPGSSKSLSKTIVADAMQGQASHTELYKHLKQIHLVSFQCSPHSTPEGIIGTFRHCARFQKDKNLNEYASVVVLDEIGLAEDSPKMPLKTLHPLLEDGCIDDETSPYKKVGFIGISNWALDPAKMNRGLFVSRGDPDQNELIESAKGICSSDLLTIKEIDHHFKSFSDAYLKLCEKQDKEFFGLRDFYSLIKMVFTYAKHLKNEPTQLEIATAILRNFSGKDDLDALSIFITNQEANTYREEIKIMDLVMENIRNESADIEARYLLLLTRNYAALQILQQTLAKENQHPEIIFGSSFPKDQEYTQICRNINRVKICMETGQMVVLLNLQNLYESLYDALNQYYVYLAGQKYVDLGLGTHRVKCRVHPKFRLIVIEEKEIVYRDFPIPLINRLEKHYLDLNTVLERGQRAAVEELNDWVKDFTAGDREQLIGQKQDYKPADVLIGYHSDTCASVLLQITGKLKEECGDSDLYMAEVKEEAKATLLNCATPDAVIRLGRKELVDEYFNKQKHGSLVDFVKSHIHSGSKHQIAFTEITTFSRLLMSIDKRILEAETKDDVKSVEVLSLQQFDTEHSFLKKIRSFLKDSTGNKILIIQSDFEDGSQGAHLVASAKYATVNEINNLKKDNTEKTSTFVYFITKLPRIQGGSSYVGFHGGLWQSVHIDDLKEPSDKLPDVTALQNMTISQLFYGATAESQLRYVDGMEGGTDASYDTEPDQIPEVVNTTFLIRSCIQSAVGMITDEENTPSRSTRRIEILVNLLSTEDNLRASLLQTLKVRVYEILKNQEENSYNPNEWLVRAASNLDALQEAGTFRYTLWKRIQAAVIPIFAHLIYLMDCDANLEILVNPETEDFLKSLWIYIFKNKNLLNISSSLGNNSSQTIKATNYMNLLFCEGNSVPFSWRIKDYLEEITAQAQYIDSVEGPEMKFVNMFSNVPLGQYINNMEENDQQKLFQYYKRDFLLLTVNISSRDELKFLEISLSACIEEFRRSKEGEELTLPWVHLAYHHFQHRFQIFSRIVAISPTVLERMNEGFQEIEEILTNQMAIDIWAGFECLDILEATILDPNPQAWLNEVKNLQLTIELICSEKYLEGESDWCTQTVEQIRTMWHCIYAIALFTEHVILDETLQNPETQQKLKEQTIMFGQHIKGFPEIKSIDPYKAVIEVIKMSREAVAESLSREDNVQFQQNCNGFFIDILCTRFFEGNSPPDKEVVDQLLSSLFITGSENDGNDLSPFTAGTNENPAIRSVILKMLLKYSFEETQKYIQDHLIRIQGSNLTTEIHMLFINCLEDCMYERFQALREEDKLHYLKDQGEFLRNFLQNGHPPNSQETMVGFLQDLAKVRFALNAVAELLSEPDNVVNEKREFLQSGQHFCEHSANDWYRVYLIRKMGNESGSEYVQNLSKDEEFRWLFPHQIFGERENNANQLDRFLVHKDGYRELREGVGEVIVSRKEESLQQRLELDESSAKEQAVYLLLAIFSEVTMRYREANRVVTQEETDNLRNFIQNTNVLQEQSIQQFSQSLLTNCRPLVRVAPDMTSSHYTIVSLAVHLGAVLLSTDNDLFQPLRNLAFSPDRMQQSFLPTMPQDMLNKAREVLGNETWYVCDNNHYVPVPGCGMPMSYAKCLECGIELGGVDHKTYKGMRKLEQDIDETGHILGAPETPVSVAAEDRGMSAPVFNVLRLVTHLAMLLGAEQNRENVKTMVKPGVEDIGTFLFRHLEKNLEQVKNSLGESVDNTATVLHLVFCRMLTISNDQPDQPLLPFNHNLSTKDVRSNWERNMAASVIAPVLTNLNQDLDDVNNYIRNDKRISSDPIIRIIYGEPLHNTDIVALPEDGLIPYSKIWSCRTRITVGHLQHMVEQKDGVNNLPMLSTFLKDECELRLVKFLPEILNLQKELVKRFQNFRDVNKQTIGEFLTSIPVDGARRVFEKRIQTFLFTWNCLRHSLLMKGEIKLPEEACASDLTLASDFAILLPSRQGQGLCATALVSYLIALHNSLVYAVRRFTRDEQTYSIGAAEAMDLHVISYEVETDLMPIILSNCQYNTQRDGKALEEIDLQRIQRQIISRFLQGKPRITLVGLPTIVHSQDRNYENIFRDVREKVLQDPLPNSAIENISKDLDLYSDVCDALQIIETMLGFLATSGGNPDLPLTTYVEDVLQMKDQSDENILEALKQCHLKHTISLWQLLTTLQSEHRIRLKNDPFADLDEGYKQELDEESQKLLTAFLAQHGLNVFLLELHEMIILKLKKQHGANDFQPAWGLREVLGPLLDGKEQPFPALEEDFPEQICLAHCVESWKVAAAMKWKRH</sequence>
<name>A0A8J1LJB5_XENLA</name>
<dbReference type="GO" id="GO:0008270">
    <property type="term" value="F:zinc ion binding"/>
    <property type="evidence" value="ECO:0007669"/>
    <property type="project" value="UniProtKB-KW"/>
</dbReference>
<evidence type="ECO:0000256" key="1">
    <source>
        <dbReference type="ARBA" id="ARBA00004496"/>
    </source>
</evidence>
<evidence type="ECO:0000256" key="3">
    <source>
        <dbReference type="ARBA" id="ARBA00022723"/>
    </source>
</evidence>
<feature type="compositionally biased region" description="Basic and acidic residues" evidence="7">
    <location>
        <begin position="216"/>
        <end position="232"/>
    </location>
</feature>
<feature type="compositionally biased region" description="Polar residues" evidence="7">
    <location>
        <begin position="287"/>
        <end position="322"/>
    </location>
</feature>
<evidence type="ECO:0000313" key="9">
    <source>
        <dbReference type="Proteomes" id="UP000186698"/>
    </source>
</evidence>
<dbReference type="OrthoDB" id="2423195at2759"/>
<feature type="region of interest" description="Disordered" evidence="7">
    <location>
        <begin position="87"/>
        <end position="577"/>
    </location>
</feature>
<feature type="compositionally biased region" description="Basic and acidic residues" evidence="7">
    <location>
        <begin position="111"/>
        <end position="139"/>
    </location>
</feature>
<dbReference type="GeneID" id="108699444"/>
<evidence type="ECO:0000256" key="7">
    <source>
        <dbReference type="SAM" id="MobiDB-lite"/>
    </source>
</evidence>